<dbReference type="PANTHER" id="PTHR34615">
    <property type="entry name" value="PX DOMAIN-CONTAINING PROTEIN"/>
    <property type="match status" value="1"/>
</dbReference>
<dbReference type="AlphaFoldDB" id="A0A2B4SV35"/>
<dbReference type="OrthoDB" id="5956446at2759"/>
<name>A0A2B4SV35_STYPI</name>
<organism evidence="1 2">
    <name type="scientific">Stylophora pistillata</name>
    <name type="common">Smooth cauliflower coral</name>
    <dbReference type="NCBI Taxonomy" id="50429"/>
    <lineage>
        <taxon>Eukaryota</taxon>
        <taxon>Metazoa</taxon>
        <taxon>Cnidaria</taxon>
        <taxon>Anthozoa</taxon>
        <taxon>Hexacorallia</taxon>
        <taxon>Scleractinia</taxon>
        <taxon>Astrocoeniina</taxon>
        <taxon>Pocilloporidae</taxon>
        <taxon>Stylophora</taxon>
    </lineage>
</organism>
<accession>A0A2B4SV35</accession>
<dbReference type="STRING" id="50429.A0A2B4SV35"/>
<dbReference type="Proteomes" id="UP000225706">
    <property type="component" value="Unassembled WGS sequence"/>
</dbReference>
<protein>
    <recommendedName>
        <fullName evidence="3">DDE Tnp4 domain-containing protein</fullName>
    </recommendedName>
</protein>
<comment type="caution">
    <text evidence="1">The sequence shown here is derived from an EMBL/GenBank/DDBJ whole genome shotgun (WGS) entry which is preliminary data.</text>
</comment>
<sequence>MLSLVWSHHFISEEEFLLLYDASFSKNPSFPHADYDRFDLDSMDETECFHEFRVRKMDTLRLADALGLPASLCSHQRTKANRIEGLCMLLKRLAYPCRLGDMIHRFGRAVPEISMITTRFEKWIFDHHHPKITEWNDQLLSRDKLRVYPDAIADKGAALSNCFGFVDGTVRPICRPGQDQKIVYNGHKRVHALKFQSVSLPNGLIAHLYGPVEGK</sequence>
<keyword evidence="2" id="KW-1185">Reference proteome</keyword>
<gene>
    <name evidence="1" type="ORF">AWC38_SpisGene2126</name>
</gene>
<reference evidence="2" key="1">
    <citation type="journal article" date="2017" name="bioRxiv">
        <title>Comparative analysis of the genomes of Stylophora pistillata and Acropora digitifera provides evidence for extensive differences between species of corals.</title>
        <authorList>
            <person name="Voolstra C.R."/>
            <person name="Li Y."/>
            <person name="Liew Y.J."/>
            <person name="Baumgarten S."/>
            <person name="Zoccola D."/>
            <person name="Flot J.-F."/>
            <person name="Tambutte S."/>
            <person name="Allemand D."/>
            <person name="Aranda M."/>
        </authorList>
    </citation>
    <scope>NUCLEOTIDE SEQUENCE [LARGE SCALE GENOMIC DNA]</scope>
</reference>
<dbReference type="PANTHER" id="PTHR34615:SF1">
    <property type="entry name" value="PX DOMAIN-CONTAINING PROTEIN"/>
    <property type="match status" value="1"/>
</dbReference>
<proteinExistence type="predicted"/>
<evidence type="ECO:0000313" key="2">
    <source>
        <dbReference type="Proteomes" id="UP000225706"/>
    </source>
</evidence>
<dbReference type="EMBL" id="LSMT01000016">
    <property type="protein sequence ID" value="PFX33039.1"/>
    <property type="molecule type" value="Genomic_DNA"/>
</dbReference>
<evidence type="ECO:0008006" key="3">
    <source>
        <dbReference type="Google" id="ProtNLM"/>
    </source>
</evidence>
<evidence type="ECO:0000313" key="1">
    <source>
        <dbReference type="EMBL" id="PFX33039.1"/>
    </source>
</evidence>